<name>A0ABU5NSK5_9BACI</name>
<sequence>MIRDKIDKILNSLPEEELENVYWSLIFIQEDYIYKQNLREKGVFIELVNEAEDIIDLWEKTFAQNISEELKEEINYDQFKWHIFSYEKKECLKKEIARKAFDNLSKEEFYVMYQGSPIVFLYTNASKVISRDFDMQQDIYIFDKNFTWTYVHTHESMCGPYFYQINCN</sequence>
<dbReference type="Pfam" id="PF14101">
    <property type="entry name" value="DUF4275"/>
    <property type="match status" value="1"/>
</dbReference>
<protein>
    <submittedName>
        <fullName evidence="1">DUF4275 family protein</fullName>
    </submittedName>
</protein>
<gene>
    <name evidence="1" type="ORF">U6C28_22435</name>
</gene>
<dbReference type="Proteomes" id="UP001289615">
    <property type="component" value="Unassembled WGS sequence"/>
</dbReference>
<proteinExistence type="predicted"/>
<organism evidence="1 2">
    <name type="scientific">Lysinibacillus irui</name>
    <dbReference type="NCBI Taxonomy" id="2998077"/>
    <lineage>
        <taxon>Bacteria</taxon>
        <taxon>Bacillati</taxon>
        <taxon>Bacillota</taxon>
        <taxon>Bacilli</taxon>
        <taxon>Bacillales</taxon>
        <taxon>Bacillaceae</taxon>
        <taxon>Lysinibacillus</taxon>
    </lineage>
</organism>
<evidence type="ECO:0000313" key="2">
    <source>
        <dbReference type="Proteomes" id="UP001289615"/>
    </source>
</evidence>
<accession>A0ABU5NSK5</accession>
<dbReference type="RefSeq" id="WP_322612106.1">
    <property type="nucleotide sequence ID" value="NZ_JAXLNX010000026.1"/>
</dbReference>
<comment type="caution">
    <text evidence="1">The sequence shown here is derived from an EMBL/GenBank/DDBJ whole genome shotgun (WGS) entry which is preliminary data.</text>
</comment>
<reference evidence="1 2" key="1">
    <citation type="submission" date="2023-12" db="EMBL/GenBank/DDBJ databases">
        <title>Genome comparison identifies genes involved in endophytic behavior of Lysinibacillus irui and provides insights into its role as a plant-growth promoting bacterium.</title>
        <authorList>
            <person name="Hilario S."/>
            <person name="Matos I."/>
            <person name="Goncalves M.F.M."/>
            <person name="Pardo C.A."/>
            <person name="Santos M.J."/>
        </authorList>
    </citation>
    <scope>NUCLEOTIDE SEQUENCE [LARGE SCALE GENOMIC DNA]</scope>
    <source>
        <strain evidence="1 2">B3</strain>
    </source>
</reference>
<dbReference type="InterPro" id="IPR025454">
    <property type="entry name" value="DUF4275"/>
</dbReference>
<dbReference type="EMBL" id="JAXUIA010000020">
    <property type="protein sequence ID" value="MEA0979042.1"/>
    <property type="molecule type" value="Genomic_DNA"/>
</dbReference>
<evidence type="ECO:0000313" key="1">
    <source>
        <dbReference type="EMBL" id="MEA0979042.1"/>
    </source>
</evidence>
<keyword evidence="2" id="KW-1185">Reference proteome</keyword>